<evidence type="ECO:0000313" key="1">
    <source>
        <dbReference type="EMBL" id="KAJ7529971.1"/>
    </source>
</evidence>
<comment type="caution">
    <text evidence="1">The sequence shown here is derived from an EMBL/GenBank/DDBJ whole genome shotgun (WGS) entry which is preliminary data.</text>
</comment>
<accession>A0ACC2BJM9</accession>
<organism evidence="1 2">
    <name type="scientific">Diphasiastrum complanatum</name>
    <name type="common">Issler's clubmoss</name>
    <name type="synonym">Lycopodium complanatum</name>
    <dbReference type="NCBI Taxonomy" id="34168"/>
    <lineage>
        <taxon>Eukaryota</taxon>
        <taxon>Viridiplantae</taxon>
        <taxon>Streptophyta</taxon>
        <taxon>Embryophyta</taxon>
        <taxon>Tracheophyta</taxon>
        <taxon>Lycopodiopsida</taxon>
        <taxon>Lycopodiales</taxon>
        <taxon>Lycopodiaceae</taxon>
        <taxon>Lycopodioideae</taxon>
        <taxon>Diphasiastrum</taxon>
    </lineage>
</organism>
<protein>
    <submittedName>
        <fullName evidence="1">Uncharacterized protein</fullName>
    </submittedName>
</protein>
<keyword evidence="2" id="KW-1185">Reference proteome</keyword>
<evidence type="ECO:0000313" key="2">
    <source>
        <dbReference type="Proteomes" id="UP001162992"/>
    </source>
</evidence>
<name>A0ACC2BJM9_DIPCM</name>
<gene>
    <name evidence="1" type="ORF">O6H91_15G073100</name>
</gene>
<dbReference type="Proteomes" id="UP001162992">
    <property type="component" value="Chromosome 15"/>
</dbReference>
<reference evidence="2" key="1">
    <citation type="journal article" date="2024" name="Proc. Natl. Acad. Sci. U.S.A.">
        <title>Extraordinary preservation of gene collinearity over three hundred million years revealed in homosporous lycophytes.</title>
        <authorList>
            <person name="Li C."/>
            <person name="Wickell D."/>
            <person name="Kuo L.Y."/>
            <person name="Chen X."/>
            <person name="Nie B."/>
            <person name="Liao X."/>
            <person name="Peng D."/>
            <person name="Ji J."/>
            <person name="Jenkins J."/>
            <person name="Williams M."/>
            <person name="Shu S."/>
            <person name="Plott C."/>
            <person name="Barry K."/>
            <person name="Rajasekar S."/>
            <person name="Grimwood J."/>
            <person name="Han X."/>
            <person name="Sun S."/>
            <person name="Hou Z."/>
            <person name="He W."/>
            <person name="Dai G."/>
            <person name="Sun C."/>
            <person name="Schmutz J."/>
            <person name="Leebens-Mack J.H."/>
            <person name="Li F.W."/>
            <person name="Wang L."/>
        </authorList>
    </citation>
    <scope>NUCLEOTIDE SEQUENCE [LARGE SCALE GENOMIC DNA]</scope>
    <source>
        <strain evidence="2">cv. PW_Plant_1</strain>
    </source>
</reference>
<proteinExistence type="predicted"/>
<dbReference type="EMBL" id="CM055106">
    <property type="protein sequence ID" value="KAJ7529971.1"/>
    <property type="molecule type" value="Genomic_DNA"/>
</dbReference>
<sequence length="360" mass="39183">MEMDKDVLRNATVQQLVQNKRRLIEVPCTATVGDTLNVLLANDVVAVPVAAPPGQWIGAGGSMIVESDKSTGGVRKQYIGMVSVLDVLIHVSEEDESGELDLEGKLSTPVSSIIGHSIEGLSLWTISPSTSIYEALEPMSKGIHRALVPIESHIEHATGVELNESSPGYHMMTQTDLVQYIQHHAKELKPIISSSVVELGALQHHVFAVPADMKVMDAVKCMRNASLNAVAIVEASANEEKSSVISGIGRKLVGTFSASDLRGCTSDVLRAWSSLSVLEFSRKAFLARRYGFRNVLAANEMEESEMMKPVTCSLHTSLEEVISNALERHIRRIWVVDSKGHLEGLVALSDILRAVRESTR</sequence>